<name>A0A4R8DT14_9BACT</name>
<dbReference type="OrthoDB" id="843771at2"/>
<proteinExistence type="predicted"/>
<evidence type="ECO:0000313" key="2">
    <source>
        <dbReference type="Proteomes" id="UP000294498"/>
    </source>
</evidence>
<dbReference type="InterPro" id="IPR011990">
    <property type="entry name" value="TPR-like_helical_dom_sf"/>
</dbReference>
<dbReference type="Proteomes" id="UP000294498">
    <property type="component" value="Unassembled WGS sequence"/>
</dbReference>
<dbReference type="PROSITE" id="PS51257">
    <property type="entry name" value="PROKAR_LIPOPROTEIN"/>
    <property type="match status" value="1"/>
</dbReference>
<reference evidence="1 2" key="1">
    <citation type="submission" date="2019-03" db="EMBL/GenBank/DDBJ databases">
        <title>Genomic Encyclopedia of Type Strains, Phase IV (KMG-IV): sequencing the most valuable type-strain genomes for metagenomic binning, comparative biology and taxonomic classification.</title>
        <authorList>
            <person name="Goeker M."/>
        </authorList>
    </citation>
    <scope>NUCLEOTIDE SEQUENCE [LARGE SCALE GENOMIC DNA]</scope>
    <source>
        <strain evidence="1 2">DSM 100059</strain>
    </source>
</reference>
<dbReference type="EMBL" id="SODV01000001">
    <property type="protein sequence ID" value="TDX00291.1"/>
    <property type="molecule type" value="Genomic_DNA"/>
</dbReference>
<dbReference type="Gene3D" id="1.25.40.390">
    <property type="match status" value="1"/>
</dbReference>
<dbReference type="Pfam" id="PF12741">
    <property type="entry name" value="SusD-like"/>
    <property type="match status" value="1"/>
</dbReference>
<dbReference type="AlphaFoldDB" id="A0A4R8DT14"/>
<keyword evidence="1" id="KW-0449">Lipoprotein</keyword>
<accession>A0A4R8DT14</accession>
<comment type="caution">
    <text evidence="1">The sequence shown here is derived from an EMBL/GenBank/DDBJ whole genome shotgun (WGS) entry which is preliminary data.</text>
</comment>
<sequence length="539" mass="58222">MSLTRNIKYSLPVAAAFYLSVLTGCTKNFASMNTNPNGLTDSMLQLDHAGLGAFFPVIEKNVIPVAANTGDGSVYQVAVNLNADLFSGYMGTPTAFGGGQNNSTYALNSGWDNAPFNVGYNTVMPNWYQIRLRAAASNPDFYAVANILKVAAMHRITDVYGPLPYTGYGGGGYSVPYNGQDVIYNAFFSELDSAITTLSAYVAANPGATPLANYDLVFGGKYVEWIKFANSLKLRLAMRIVYANPTLAQQEAEAAVNNTYGVMTANTDNAFVGSANGITIYNPVWVIDYNYGDIRAGAVLGSFLNGYGDPRLPAIMTASTTYPGQYIGIRSGISILTSADRTAREGFSSMNLNQNSPIQWMTAAEVDFLRAEGALRGWNMGGTAQSFYEGGIQLSFSYYGVGSAASYITNTTSTAAPYTDPVDATNNEAAGSPDLSTITIAWNSGDTFEHNLERIITQKWLAVFPNGEEAWAEFRRTGYPKVWPVLINYSQGTISTQIQIRRLPFPQVEYQNDNAAVTAAVSLLSGPDNGGTKLWWDKK</sequence>
<dbReference type="RefSeq" id="WP_133991717.1">
    <property type="nucleotide sequence ID" value="NZ_SODV01000001.1"/>
</dbReference>
<gene>
    <name evidence="1" type="ORF">EDB95_1310</name>
</gene>
<dbReference type="SUPFAM" id="SSF48452">
    <property type="entry name" value="TPR-like"/>
    <property type="match status" value="1"/>
</dbReference>
<keyword evidence="2" id="KW-1185">Reference proteome</keyword>
<evidence type="ECO:0000313" key="1">
    <source>
        <dbReference type="EMBL" id="TDX00291.1"/>
    </source>
</evidence>
<dbReference type="InterPro" id="IPR024302">
    <property type="entry name" value="SusD-like"/>
</dbReference>
<protein>
    <submittedName>
        <fullName evidence="1">SusD/RagB-like outer membrane lipoprotein</fullName>
    </submittedName>
</protein>
<organism evidence="1 2">
    <name type="scientific">Dinghuibacter silviterrae</name>
    <dbReference type="NCBI Taxonomy" id="1539049"/>
    <lineage>
        <taxon>Bacteria</taxon>
        <taxon>Pseudomonadati</taxon>
        <taxon>Bacteroidota</taxon>
        <taxon>Chitinophagia</taxon>
        <taxon>Chitinophagales</taxon>
        <taxon>Chitinophagaceae</taxon>
        <taxon>Dinghuibacter</taxon>
    </lineage>
</organism>